<dbReference type="Pfam" id="PF08544">
    <property type="entry name" value="GHMP_kinases_C"/>
    <property type="match status" value="1"/>
</dbReference>
<dbReference type="InterPro" id="IPR036554">
    <property type="entry name" value="GHMP_kinase_C_sf"/>
</dbReference>
<gene>
    <name evidence="7" type="ORF">AMJ44_01200</name>
</gene>
<dbReference type="SUPFAM" id="SSF54211">
    <property type="entry name" value="Ribosomal protein S5 domain 2-like"/>
    <property type="match status" value="1"/>
</dbReference>
<dbReference type="AlphaFoldDB" id="A0A0S7Y597"/>
<feature type="domain" description="GHMP kinase C-terminal" evidence="6">
    <location>
        <begin position="247"/>
        <end position="309"/>
    </location>
</feature>
<dbReference type="InterPro" id="IPR013750">
    <property type="entry name" value="GHMP_kinase_C_dom"/>
</dbReference>
<evidence type="ECO:0000313" key="7">
    <source>
        <dbReference type="EMBL" id="KPJ69937.1"/>
    </source>
</evidence>
<proteinExistence type="predicted"/>
<name>A0A0S7Y597_UNCSA</name>
<dbReference type="EMBL" id="LIZX01000010">
    <property type="protein sequence ID" value="KPJ69937.1"/>
    <property type="molecule type" value="Genomic_DNA"/>
</dbReference>
<evidence type="ECO:0000256" key="4">
    <source>
        <dbReference type="ARBA" id="ARBA00022840"/>
    </source>
</evidence>
<keyword evidence="4" id="KW-0067">ATP-binding</keyword>
<evidence type="ECO:0000256" key="2">
    <source>
        <dbReference type="ARBA" id="ARBA00022741"/>
    </source>
</evidence>
<dbReference type="SUPFAM" id="SSF55060">
    <property type="entry name" value="GHMP Kinase, C-terminal domain"/>
    <property type="match status" value="1"/>
</dbReference>
<dbReference type="InterPro" id="IPR053034">
    <property type="entry name" value="Glucuronokinase-like"/>
</dbReference>
<dbReference type="Pfam" id="PF00288">
    <property type="entry name" value="GHMP_kinases_N"/>
    <property type="match status" value="1"/>
</dbReference>
<feature type="domain" description="GHMP kinase N-terminal" evidence="5">
    <location>
        <begin position="82"/>
        <end position="171"/>
    </location>
</feature>
<dbReference type="PANTHER" id="PTHR38710">
    <property type="entry name" value="WITH PUTATIVE URIDYL PYROPHOSPHORYLASE-RELATED"/>
    <property type="match status" value="1"/>
</dbReference>
<evidence type="ECO:0000313" key="8">
    <source>
        <dbReference type="Proteomes" id="UP000051861"/>
    </source>
</evidence>
<comment type="caution">
    <text evidence="7">The sequence shown here is derived from an EMBL/GenBank/DDBJ whole genome shotgun (WGS) entry which is preliminary data.</text>
</comment>
<accession>A0A0S7Y597</accession>
<evidence type="ECO:0000259" key="5">
    <source>
        <dbReference type="Pfam" id="PF00288"/>
    </source>
</evidence>
<dbReference type="Proteomes" id="UP000051861">
    <property type="component" value="Unassembled WGS sequence"/>
</dbReference>
<sequence length="331" mass="37354">MTIETNAFARAGFLGNPSDGYFGKIIAITVKDFQAKVLLQESYELMIQSHKDDIPVYKDMQELVRRVDLYGYYGGVRLIQATIKKFFEYCQRHNIELDKKNFTIRYSSDIPRQLGLGGSSAIITAAIRALMEFYEVKIPLEILPTLILEAERDELGINAGFMDRVIQVYEGCVYMDLNRDIIEEKGHGIYERLNTQLLPPLYLAYKPALGKVSGHVLNGIRQGVDRGDAFVHETLNRIAEKAEIGKKALQDGDFDLIHDLMNENFDLRSQIMRISKNNMEMIKTARQCGASAKFAGSGGSIIGMYRDKDMFSCLVAELEKTGAKVIKPTIE</sequence>
<dbReference type="InterPro" id="IPR006204">
    <property type="entry name" value="GHMP_kinase_N_dom"/>
</dbReference>
<keyword evidence="1" id="KW-0808">Transferase</keyword>
<keyword evidence="2" id="KW-0547">Nucleotide-binding</keyword>
<evidence type="ECO:0000256" key="1">
    <source>
        <dbReference type="ARBA" id="ARBA00022679"/>
    </source>
</evidence>
<reference evidence="7 8" key="1">
    <citation type="journal article" date="2015" name="Microbiome">
        <title>Genomic resolution of linkages in carbon, nitrogen, and sulfur cycling among widespread estuary sediment bacteria.</title>
        <authorList>
            <person name="Baker B.J."/>
            <person name="Lazar C.S."/>
            <person name="Teske A.P."/>
            <person name="Dick G.J."/>
        </authorList>
    </citation>
    <scope>NUCLEOTIDE SEQUENCE [LARGE SCALE GENOMIC DNA]</scope>
    <source>
        <strain evidence="7">DG_54_3</strain>
    </source>
</reference>
<dbReference type="Gene3D" id="3.30.230.120">
    <property type="match status" value="1"/>
</dbReference>
<protein>
    <submittedName>
        <fullName evidence="7">GHMP kinase</fullName>
    </submittedName>
</protein>
<dbReference type="PRINTS" id="PR00959">
    <property type="entry name" value="MEVGALKINASE"/>
</dbReference>
<dbReference type="PATRIC" id="fig|1703775.3.peg.710"/>
<evidence type="ECO:0000256" key="3">
    <source>
        <dbReference type="ARBA" id="ARBA00022777"/>
    </source>
</evidence>
<dbReference type="GO" id="GO:0005524">
    <property type="term" value="F:ATP binding"/>
    <property type="evidence" value="ECO:0007669"/>
    <property type="project" value="UniProtKB-KW"/>
</dbReference>
<dbReference type="InterPro" id="IPR020568">
    <property type="entry name" value="Ribosomal_Su5_D2-typ_SF"/>
</dbReference>
<keyword evidence="3 7" id="KW-0418">Kinase</keyword>
<evidence type="ECO:0000259" key="6">
    <source>
        <dbReference type="Pfam" id="PF08544"/>
    </source>
</evidence>
<organism evidence="7 8">
    <name type="scientific">candidate division WOR-1 bacterium DG_54_3</name>
    <dbReference type="NCBI Taxonomy" id="1703775"/>
    <lineage>
        <taxon>Bacteria</taxon>
        <taxon>Bacillati</taxon>
        <taxon>Saganbacteria</taxon>
    </lineage>
</organism>
<dbReference type="GO" id="GO:0016301">
    <property type="term" value="F:kinase activity"/>
    <property type="evidence" value="ECO:0007669"/>
    <property type="project" value="UniProtKB-KW"/>
</dbReference>
<dbReference type="PANTHER" id="PTHR38710:SF1">
    <property type="entry name" value="WITH PUTATIVE URIDYL PYROPHOSPHORYLASE-RELATED"/>
    <property type="match status" value="1"/>
</dbReference>